<sequence length="745" mass="79930">MAPSEVLHAAMETPVENPPPYWQAAAEQGLQGVHLAESVGGQGYGILQLAVALAEFGYGAVPGPFVPSAIASALISVHDPEAKVLSELASGAAISAYALDSGLTATRQGLEDGGVLVIRGEVRAVPAAAQASTLVLPVAIDSGGEWVVLRAEQLEIEPVRSLDPLRPVAHVRANAVEVGDDVVLSNLSMTTAHALMSTLLSAEAVGVARWATDAASGYAKIREQFGRPIGQFQAIKHKCAEMIADTERATAAVWDAARALDEDSPHIEFAAAVAATLAPAAAQRCTQDCIQVHGGIGYTWEHDTNVYYRRALMLAACFGRSVEYPQRVVDTATTTGMRAVDIDLDPDTEKLRAEIRADVEALKRMDREPRKAAIAEGGWVLPYLPKPWGRASSPVEQVIIAQEFSTGRVKRPQVGIAAWILPSIVAFGTEEQKQRFLPPTFRGEMIWCQLFSEPGAGSDLAGLSTKATRVDGGWRITGQKIWTTAAQYSQWGALLARTDPNAPKHNGITYFLLDMKTEGVQVKPLRDLTGHEMFNTVYIDDVFVPDECVLGEVNRGWEVSRNTLTAERVSIGSTDNNFLATLPQFVEFVRDGQFDQVAQHRAGHLIAEGHAAKVLNLRSTLLTLSGGDAMPSAAISKLLSMRTGQGYAEFAVSSFGTDAAIGDTDELAGKWGEYLLSSRATTIYGGTSKVQLNIIAERLLGLPATRKPQAVCLRFDSIRGGLRAPASSLNQGSIRFSQQLDVAMK</sequence>
<dbReference type="PANTHER" id="PTHR43292">
    <property type="entry name" value="ACYL-COA DEHYDROGENASE"/>
    <property type="match status" value="1"/>
</dbReference>
<proteinExistence type="inferred from homology"/>
<evidence type="ECO:0000256" key="2">
    <source>
        <dbReference type="ARBA" id="ARBA00009347"/>
    </source>
</evidence>
<evidence type="ECO:0000259" key="7">
    <source>
        <dbReference type="Pfam" id="PF02770"/>
    </source>
</evidence>
<evidence type="ECO:0000256" key="1">
    <source>
        <dbReference type="ARBA" id="ARBA00001974"/>
    </source>
</evidence>
<feature type="domain" description="Acyl-CoA dehydrogenase/oxidase N-terminal" evidence="8">
    <location>
        <begin position="355"/>
        <end position="444"/>
    </location>
</feature>
<reference evidence="9 10" key="1">
    <citation type="submission" date="2014-01" db="EMBL/GenBank/DDBJ databases">
        <authorList>
            <person name="Dobos K."/>
            <person name="Lenaerts A."/>
            <person name="Ordway D."/>
            <person name="DeGroote M.A."/>
            <person name="Parker T."/>
            <person name="Sizemore C."/>
            <person name="Tallon L.J."/>
            <person name="Sadzewicz L.K."/>
            <person name="Sengamalay N."/>
            <person name="Fraser C.M."/>
            <person name="Hine E."/>
            <person name="Shefchek K.A."/>
            <person name="Das S.P."/>
            <person name="Tettelin H."/>
        </authorList>
    </citation>
    <scope>NUCLEOTIDE SEQUENCE [LARGE SCALE GENOMIC DNA]</scope>
    <source>
        <strain evidence="9 10">Harvey</strain>
    </source>
</reference>
<dbReference type="Gene3D" id="2.40.110.10">
    <property type="entry name" value="Butyryl-CoA Dehydrogenase, subunit A, domain 2"/>
    <property type="match status" value="1"/>
</dbReference>
<evidence type="ECO:0000256" key="3">
    <source>
        <dbReference type="ARBA" id="ARBA00022630"/>
    </source>
</evidence>
<dbReference type="InterPro" id="IPR036250">
    <property type="entry name" value="AcylCo_DH-like_C"/>
</dbReference>
<feature type="domain" description="Acyl-CoA dehydrogenase/oxidase N-terminal" evidence="8">
    <location>
        <begin position="16"/>
        <end position="75"/>
    </location>
</feature>
<evidence type="ECO:0000313" key="9">
    <source>
        <dbReference type="EMBL" id="EUA91597.1"/>
    </source>
</evidence>
<comment type="cofactor">
    <cofactor evidence="1">
        <name>FAD</name>
        <dbReference type="ChEBI" id="CHEBI:57692"/>
    </cofactor>
</comment>
<dbReference type="Pfam" id="PF02771">
    <property type="entry name" value="Acyl-CoA_dh_N"/>
    <property type="match status" value="2"/>
</dbReference>
<gene>
    <name evidence="9" type="ORF">I551_1946</name>
</gene>
<dbReference type="InterPro" id="IPR046373">
    <property type="entry name" value="Acyl-CoA_Oxase/DH_mid-dom_sf"/>
</dbReference>
<dbReference type="InterPro" id="IPR006091">
    <property type="entry name" value="Acyl-CoA_Oxase/DH_mid-dom"/>
</dbReference>
<feature type="domain" description="Acyl-CoA dehydrogenase/oxidase C-terminal" evidence="6">
    <location>
        <begin position="199"/>
        <end position="319"/>
    </location>
</feature>
<dbReference type="Pfam" id="PF02770">
    <property type="entry name" value="Acyl-CoA_dh_M"/>
    <property type="match status" value="1"/>
</dbReference>
<dbReference type="InterPro" id="IPR009100">
    <property type="entry name" value="AcylCoA_DH/oxidase_NM_dom_sf"/>
</dbReference>
<dbReference type="PANTHER" id="PTHR43292:SF4">
    <property type="entry name" value="ACYL-COA DEHYDROGENASE FADE34"/>
    <property type="match status" value="1"/>
</dbReference>
<dbReference type="InterPro" id="IPR009075">
    <property type="entry name" value="AcylCo_DH/oxidase_C"/>
</dbReference>
<feature type="domain" description="Acyl-CoA oxidase/dehydrogenase middle" evidence="7">
    <location>
        <begin position="448"/>
        <end position="539"/>
    </location>
</feature>
<evidence type="ECO:0000259" key="8">
    <source>
        <dbReference type="Pfam" id="PF02771"/>
    </source>
</evidence>
<protein>
    <submittedName>
        <fullName evidence="9">Acyl-CoA dehydrogenase, N-terminal domain protein</fullName>
    </submittedName>
</protein>
<organism evidence="9 10">
    <name type="scientific">Mycobacterium ulcerans str. Harvey</name>
    <dbReference type="NCBI Taxonomy" id="1299332"/>
    <lineage>
        <taxon>Bacteria</taxon>
        <taxon>Bacillati</taxon>
        <taxon>Actinomycetota</taxon>
        <taxon>Actinomycetes</taxon>
        <taxon>Mycobacteriales</taxon>
        <taxon>Mycobacteriaceae</taxon>
        <taxon>Mycobacterium</taxon>
        <taxon>Mycobacterium ulcerans group</taxon>
    </lineage>
</organism>
<accession>A0ABP3AKD2</accession>
<keyword evidence="5" id="KW-0560">Oxidoreductase</keyword>
<dbReference type="EMBL" id="JAOL01000087">
    <property type="protein sequence ID" value="EUA91597.1"/>
    <property type="molecule type" value="Genomic_DNA"/>
</dbReference>
<evidence type="ECO:0000256" key="4">
    <source>
        <dbReference type="ARBA" id="ARBA00022827"/>
    </source>
</evidence>
<dbReference type="InterPro" id="IPR013786">
    <property type="entry name" value="AcylCoA_DH/ox_N"/>
</dbReference>
<name>A0ABP3AKD2_MYCUL</name>
<dbReference type="Gene3D" id="1.10.540.10">
    <property type="entry name" value="Acyl-CoA dehydrogenase/oxidase, N-terminal domain"/>
    <property type="match status" value="2"/>
</dbReference>
<keyword evidence="3" id="KW-0285">Flavoprotein</keyword>
<dbReference type="SUPFAM" id="SSF47203">
    <property type="entry name" value="Acyl-CoA dehydrogenase C-terminal domain-like"/>
    <property type="match status" value="2"/>
</dbReference>
<dbReference type="Pfam" id="PF00441">
    <property type="entry name" value="Acyl-CoA_dh_1"/>
    <property type="match status" value="2"/>
</dbReference>
<dbReference type="Proteomes" id="UP000020681">
    <property type="component" value="Unassembled WGS sequence"/>
</dbReference>
<dbReference type="InterPro" id="IPR052161">
    <property type="entry name" value="Mycobact_Acyl-CoA_DH"/>
</dbReference>
<evidence type="ECO:0000313" key="10">
    <source>
        <dbReference type="Proteomes" id="UP000020681"/>
    </source>
</evidence>
<evidence type="ECO:0000259" key="6">
    <source>
        <dbReference type="Pfam" id="PF00441"/>
    </source>
</evidence>
<comment type="caution">
    <text evidence="9">The sequence shown here is derived from an EMBL/GenBank/DDBJ whole genome shotgun (WGS) entry which is preliminary data.</text>
</comment>
<dbReference type="SUPFAM" id="SSF56645">
    <property type="entry name" value="Acyl-CoA dehydrogenase NM domain-like"/>
    <property type="match status" value="2"/>
</dbReference>
<evidence type="ECO:0000256" key="5">
    <source>
        <dbReference type="ARBA" id="ARBA00023002"/>
    </source>
</evidence>
<feature type="domain" description="Acyl-CoA dehydrogenase/oxidase C-terminal" evidence="6">
    <location>
        <begin position="554"/>
        <end position="700"/>
    </location>
</feature>
<dbReference type="Gene3D" id="1.20.140.10">
    <property type="entry name" value="Butyryl-CoA Dehydrogenase, subunit A, domain 3"/>
    <property type="match status" value="2"/>
</dbReference>
<keyword evidence="4" id="KW-0274">FAD</keyword>
<dbReference type="InterPro" id="IPR037069">
    <property type="entry name" value="AcylCoA_DH/ox_N_sf"/>
</dbReference>
<comment type="similarity">
    <text evidence="2">Belongs to the acyl-CoA dehydrogenase family.</text>
</comment>
<keyword evidence="10" id="KW-1185">Reference proteome</keyword>